<evidence type="ECO:0000256" key="9">
    <source>
        <dbReference type="ARBA" id="ARBA00022723"/>
    </source>
</evidence>
<keyword evidence="10" id="KW-0378">Hydrolase</keyword>
<evidence type="ECO:0000256" key="17">
    <source>
        <dbReference type="ARBA" id="ARBA00043071"/>
    </source>
</evidence>
<dbReference type="PROSITE" id="PS52035">
    <property type="entry name" value="PEPTIDASE_M14"/>
    <property type="match status" value="1"/>
</dbReference>
<dbReference type="InterPro" id="IPR050821">
    <property type="entry name" value="Cytosolic_carboxypeptidase"/>
</dbReference>
<feature type="compositionally biased region" description="Basic and acidic residues" evidence="20">
    <location>
        <begin position="941"/>
        <end position="951"/>
    </location>
</feature>
<keyword evidence="7" id="KW-0121">Carboxypeptidase</keyword>
<dbReference type="FunFam" id="3.40.630.10:FF:000011">
    <property type="entry name" value="cytosolic carboxypeptidase 2 isoform X1"/>
    <property type="match status" value="1"/>
</dbReference>
<feature type="compositionally biased region" description="Low complexity" evidence="20">
    <location>
        <begin position="646"/>
        <end position="662"/>
    </location>
</feature>
<dbReference type="GO" id="GO:0005829">
    <property type="term" value="C:cytosol"/>
    <property type="evidence" value="ECO:0007669"/>
    <property type="project" value="UniProtKB-SubCell"/>
</dbReference>
<name>A0A3B3R211_9TELE</name>
<evidence type="ECO:0000256" key="1">
    <source>
        <dbReference type="ARBA" id="ARBA00001947"/>
    </source>
</evidence>
<evidence type="ECO:0000256" key="18">
    <source>
        <dbReference type="ARBA" id="ARBA00043107"/>
    </source>
</evidence>
<evidence type="ECO:0000256" key="11">
    <source>
        <dbReference type="ARBA" id="ARBA00022833"/>
    </source>
</evidence>
<evidence type="ECO:0000256" key="12">
    <source>
        <dbReference type="ARBA" id="ARBA00023049"/>
    </source>
</evidence>
<evidence type="ECO:0000256" key="2">
    <source>
        <dbReference type="ARBA" id="ARBA00004114"/>
    </source>
</evidence>
<dbReference type="GO" id="GO:0004181">
    <property type="term" value="F:metallocarboxypeptidase activity"/>
    <property type="evidence" value="ECO:0007669"/>
    <property type="project" value="InterPro"/>
</dbReference>
<dbReference type="SMART" id="SM00631">
    <property type="entry name" value="Zn_pept"/>
    <property type="match status" value="1"/>
</dbReference>
<evidence type="ECO:0000256" key="10">
    <source>
        <dbReference type="ARBA" id="ARBA00022801"/>
    </source>
</evidence>
<dbReference type="GO" id="GO:0005814">
    <property type="term" value="C:centriole"/>
    <property type="evidence" value="ECO:0007669"/>
    <property type="project" value="UniProtKB-SubCell"/>
</dbReference>
<dbReference type="PANTHER" id="PTHR12756">
    <property type="entry name" value="CYTOSOLIC CARBOXYPEPTIDASE"/>
    <property type="match status" value="1"/>
</dbReference>
<dbReference type="Ensembl" id="ENSPKIT00000037200.1">
    <property type="protein sequence ID" value="ENSPKIP00000012797.1"/>
    <property type="gene ID" value="ENSPKIG00000000467.1"/>
</dbReference>
<dbReference type="GeneID" id="111848077"/>
<proteinExistence type="inferred from homology"/>
<dbReference type="GeneTree" id="ENSGT00940000160201"/>
<evidence type="ECO:0000313" key="22">
    <source>
        <dbReference type="Ensembl" id="ENSPKIP00000012797.1"/>
    </source>
</evidence>
<dbReference type="AlphaFoldDB" id="A0A3B3R211"/>
<evidence type="ECO:0000256" key="6">
    <source>
        <dbReference type="ARBA" id="ARBA00022490"/>
    </source>
</evidence>
<comment type="similarity">
    <text evidence="5 19">Belongs to the peptidase M14 family.</text>
</comment>
<dbReference type="Proteomes" id="UP000261540">
    <property type="component" value="Unplaced"/>
</dbReference>
<keyword evidence="11" id="KW-0862">Zinc</keyword>
<protein>
    <recommendedName>
        <fullName evidence="16">Cytosolic carboxypeptidase 2</fullName>
    </recommendedName>
    <alternativeName>
        <fullName evidence="18">ATP/GTP-binding protein-like 2</fullName>
    </alternativeName>
    <alternativeName>
        <fullName evidence="17">Protein deglutamylase CCP2</fullName>
    </alternativeName>
</protein>
<evidence type="ECO:0000256" key="19">
    <source>
        <dbReference type="PROSITE-ProRule" id="PRU01379"/>
    </source>
</evidence>
<dbReference type="Pfam" id="PF00246">
    <property type="entry name" value="Peptidase_M14"/>
    <property type="match status" value="1"/>
</dbReference>
<comment type="subcellular location">
    <subcellularLocation>
        <location evidence="3">Cytoplasm</location>
        <location evidence="3">Cytoskeleton</location>
        <location evidence="3">Cilium basal body</location>
    </subcellularLocation>
    <subcellularLocation>
        <location evidence="2">Cytoplasm</location>
        <location evidence="2">Cytoskeleton</location>
        <location evidence="2">Microtubule organizing center</location>
        <location evidence="2">Centrosome</location>
        <location evidence="2">Centriole</location>
    </subcellularLocation>
    <subcellularLocation>
        <location evidence="4">Cytoplasm</location>
        <location evidence="4">Cytosol</location>
    </subcellularLocation>
</comment>
<dbReference type="RefSeq" id="XP_023675576.1">
    <property type="nucleotide sequence ID" value="XM_023819808.2"/>
</dbReference>
<reference evidence="22" key="1">
    <citation type="submission" date="2025-08" db="UniProtKB">
        <authorList>
            <consortium name="Ensembl"/>
        </authorList>
    </citation>
    <scope>IDENTIFICATION</scope>
</reference>
<feature type="active site" description="Proton donor/acceptor" evidence="19">
    <location>
        <position position="569"/>
    </location>
</feature>
<dbReference type="SUPFAM" id="SSF53187">
    <property type="entry name" value="Zn-dependent exopeptidases"/>
    <property type="match status" value="1"/>
</dbReference>
<evidence type="ECO:0000313" key="23">
    <source>
        <dbReference type="Proteomes" id="UP000261540"/>
    </source>
</evidence>
<dbReference type="InterPro" id="IPR040626">
    <property type="entry name" value="Pepdidase_M14_N"/>
</dbReference>
<dbReference type="GO" id="GO:0006508">
    <property type="term" value="P:proteolysis"/>
    <property type="evidence" value="ECO:0007669"/>
    <property type="project" value="UniProtKB-KW"/>
</dbReference>
<evidence type="ECO:0000256" key="8">
    <source>
        <dbReference type="ARBA" id="ARBA00022670"/>
    </source>
</evidence>
<evidence type="ECO:0000256" key="20">
    <source>
        <dbReference type="SAM" id="MobiDB-lite"/>
    </source>
</evidence>
<sequence length="1022" mass="115989">MKFSIQCDFWSLIISMVGRNLFIDRKSYCLQSKLQSSVTTNRLWERIHGFILSDGEDPGTETDGEHRCTRKKFFSIALGQSRVKTRQLVFDFNGSHFVPHLCQPRGLISVPPTASLRKGVRWPIECEVIKENIQHIEWEPPEPEPFYQPTGYERLPMPVGEEKGKLVYCIDPATKLPYFTRSRCGGSRGPIRKAASRIDVGDGNHLVFESRFQSGNLQKAVQTGVYDYELTLRTDLYTTKHTQWFYFQVRNMKADVTYRFTIVNLMKSRSLYSSGMKPLLYSERAAQTQRVGWMRVGSDIKYYRNNREDDGQAFYLLTWTFQFPHEADICYLAHSYPYTYSDLQRYLMGVTSDPATAVHCKLRVLCHSLAGNAVYVLTVTSPSISREVGRAKRVVVVTSRVHPGETVSSWMMQGFLDFLLSDTQDAQLLRDTFVFKVVPMLNPDGVVVGNYRCSLAGRDLNRNYCTLLRDSFPCVWHMHNMMKRLMTEREVILYCDFHGHSRKNNVFMYGCDNGSRTTLQARVFPLMMSKNAADKFSYKSCKFKVSKHKEGTARIVMWKLGITNSYTMESTFGGSTLGKRKGTHFSTQDLKSLGYLFCDTLLDYCDPDPAKACRCLDELRVLLQHKIQQKLGVDVDSDGLGSISVSDIESSTSGSNSTESDGPPVHLLYIPNEPIISKKKHLKTRKERNRLHQKKFQSTKQEIQSMVPVLTSEGEVKIKMQEPAVEGMTKKRELVQFVGKGSGESERTWVSPSATGTGHITPTVEKPLKNFCLESAGKLYSWDGCRSTRQSVVDERQTSSKECLQQQLHLMIQGHWQPPPRQPFPITANRQRWLPRFAQKYRTLQPHPLIFTWDLETNVYMRGGYPAFRSSPCRRSSAASSGAISRAVPEFMSSKRPLPSIACSPSASTVSDKAKPPSRIQPKRATKYFIPDASTSSETSKGQETDYKEEWNNNSEVPVLEDTATNARANTSSLIPDLKKHDLSADLQRSTGRHSGDQTGVRLGSLVSLRKNHQKGIKTDEL</sequence>
<dbReference type="Pfam" id="PF18027">
    <property type="entry name" value="Pepdidase_M14_N"/>
    <property type="match status" value="1"/>
</dbReference>
<keyword evidence="12" id="KW-0482">Metalloprotease</keyword>
<feature type="domain" description="Peptidase M14" evidence="21">
    <location>
        <begin position="336"/>
        <end position="605"/>
    </location>
</feature>
<dbReference type="Gene3D" id="2.60.40.3120">
    <property type="match status" value="1"/>
</dbReference>
<keyword evidence="13" id="KW-0206">Cytoskeleton</keyword>
<dbReference type="RefSeq" id="XP_072573910.1">
    <property type="nucleotide sequence ID" value="XM_072717809.1"/>
</dbReference>
<keyword evidence="8" id="KW-0645">Protease</keyword>
<feature type="region of interest" description="Disordered" evidence="20">
    <location>
        <begin position="896"/>
        <end position="962"/>
    </location>
</feature>
<dbReference type="PANTHER" id="PTHR12756:SF41">
    <property type="entry name" value="CYTOSOLIC CARBOXYPEPTIDASE 2"/>
    <property type="match status" value="1"/>
</dbReference>
<comment type="catalytic activity">
    <reaction evidence="15">
        <text>(L-glutamyl)(n+1)-gamma-L-glutamyl-L-glutamyl-[protein] + H2O = (L-glutamyl)(n)-gamma-L-glutamyl-L-glutamyl-[protein] + L-glutamate</text>
        <dbReference type="Rhea" id="RHEA:60004"/>
        <dbReference type="Rhea" id="RHEA-COMP:15519"/>
        <dbReference type="Rhea" id="RHEA-COMP:15675"/>
        <dbReference type="ChEBI" id="CHEBI:15377"/>
        <dbReference type="ChEBI" id="CHEBI:29985"/>
        <dbReference type="ChEBI" id="CHEBI:143623"/>
    </reaction>
    <physiologicalReaction direction="left-to-right" evidence="15">
        <dbReference type="Rhea" id="RHEA:60005"/>
    </physiologicalReaction>
</comment>
<dbReference type="InterPro" id="IPR000834">
    <property type="entry name" value="Peptidase_M14"/>
</dbReference>
<evidence type="ECO:0000256" key="5">
    <source>
        <dbReference type="ARBA" id="ARBA00005988"/>
    </source>
</evidence>
<evidence type="ECO:0000256" key="13">
    <source>
        <dbReference type="ARBA" id="ARBA00023212"/>
    </source>
</evidence>
<accession>A0A3B3R211</accession>
<evidence type="ECO:0000256" key="4">
    <source>
        <dbReference type="ARBA" id="ARBA00004514"/>
    </source>
</evidence>
<feature type="region of interest" description="Disordered" evidence="20">
    <location>
        <begin position="646"/>
        <end position="667"/>
    </location>
</feature>
<evidence type="ECO:0000256" key="14">
    <source>
        <dbReference type="ARBA" id="ARBA00023273"/>
    </source>
</evidence>
<comment type="cofactor">
    <cofactor evidence="1">
        <name>Zn(2+)</name>
        <dbReference type="ChEBI" id="CHEBI:29105"/>
    </cofactor>
</comment>
<dbReference type="Gene3D" id="3.40.630.10">
    <property type="entry name" value="Zn peptidases"/>
    <property type="match status" value="1"/>
</dbReference>
<evidence type="ECO:0000256" key="16">
    <source>
        <dbReference type="ARBA" id="ARBA00041046"/>
    </source>
</evidence>
<reference evidence="22" key="2">
    <citation type="submission" date="2025-09" db="UniProtKB">
        <authorList>
            <consortium name="Ensembl"/>
        </authorList>
    </citation>
    <scope>IDENTIFICATION</scope>
</reference>
<keyword evidence="9" id="KW-0479">Metal-binding</keyword>
<dbReference type="GO" id="GO:0008270">
    <property type="term" value="F:zinc ion binding"/>
    <property type="evidence" value="ECO:0007669"/>
    <property type="project" value="InterPro"/>
</dbReference>
<keyword evidence="23" id="KW-1185">Reference proteome</keyword>
<dbReference type="CDD" id="cd06907">
    <property type="entry name" value="M14_AGBL2-3_like"/>
    <property type="match status" value="1"/>
</dbReference>
<keyword evidence="6" id="KW-0963">Cytoplasm</keyword>
<evidence type="ECO:0000256" key="7">
    <source>
        <dbReference type="ARBA" id="ARBA00022645"/>
    </source>
</evidence>
<dbReference type="STRING" id="1676925.ENSPKIP00000012797"/>
<keyword evidence="14" id="KW-0966">Cell projection</keyword>
<evidence type="ECO:0000256" key="15">
    <source>
        <dbReference type="ARBA" id="ARBA00029302"/>
    </source>
</evidence>
<organism evidence="22 23">
    <name type="scientific">Paramormyrops kingsleyae</name>
    <dbReference type="NCBI Taxonomy" id="1676925"/>
    <lineage>
        <taxon>Eukaryota</taxon>
        <taxon>Metazoa</taxon>
        <taxon>Chordata</taxon>
        <taxon>Craniata</taxon>
        <taxon>Vertebrata</taxon>
        <taxon>Euteleostomi</taxon>
        <taxon>Actinopterygii</taxon>
        <taxon>Neopterygii</taxon>
        <taxon>Teleostei</taxon>
        <taxon>Osteoglossocephala</taxon>
        <taxon>Osteoglossomorpha</taxon>
        <taxon>Osteoglossiformes</taxon>
        <taxon>Mormyridae</taxon>
        <taxon>Paramormyrops</taxon>
    </lineage>
</organism>
<evidence type="ECO:0000259" key="21">
    <source>
        <dbReference type="PROSITE" id="PS52035"/>
    </source>
</evidence>
<evidence type="ECO:0000256" key="3">
    <source>
        <dbReference type="ARBA" id="ARBA00004120"/>
    </source>
</evidence>